<dbReference type="AlphaFoldDB" id="A0A0S3RJ93"/>
<protein>
    <submittedName>
        <fullName evidence="2">Uncharacterized protein</fullName>
    </submittedName>
</protein>
<gene>
    <name evidence="2" type="primary">Vigan.03G022800</name>
    <name evidence="2" type="ORF">VIGAN_03022800</name>
</gene>
<feature type="compositionally biased region" description="Low complexity" evidence="1">
    <location>
        <begin position="50"/>
        <end position="65"/>
    </location>
</feature>
<organism evidence="2 3">
    <name type="scientific">Vigna angularis var. angularis</name>
    <dbReference type="NCBI Taxonomy" id="157739"/>
    <lineage>
        <taxon>Eukaryota</taxon>
        <taxon>Viridiplantae</taxon>
        <taxon>Streptophyta</taxon>
        <taxon>Embryophyta</taxon>
        <taxon>Tracheophyta</taxon>
        <taxon>Spermatophyta</taxon>
        <taxon>Magnoliopsida</taxon>
        <taxon>eudicotyledons</taxon>
        <taxon>Gunneridae</taxon>
        <taxon>Pentapetalae</taxon>
        <taxon>rosids</taxon>
        <taxon>fabids</taxon>
        <taxon>Fabales</taxon>
        <taxon>Fabaceae</taxon>
        <taxon>Papilionoideae</taxon>
        <taxon>50 kb inversion clade</taxon>
        <taxon>NPAAA clade</taxon>
        <taxon>indigoferoid/millettioid clade</taxon>
        <taxon>Phaseoleae</taxon>
        <taxon>Vigna</taxon>
    </lineage>
</organism>
<dbReference type="Proteomes" id="UP000291084">
    <property type="component" value="Chromosome 3"/>
</dbReference>
<feature type="region of interest" description="Disordered" evidence="1">
    <location>
        <begin position="1"/>
        <end position="91"/>
    </location>
</feature>
<reference evidence="2 3" key="1">
    <citation type="journal article" date="2015" name="Sci. Rep.">
        <title>The power of single molecule real-time sequencing technology in the de novo assembly of a eukaryotic genome.</title>
        <authorList>
            <person name="Sakai H."/>
            <person name="Naito K."/>
            <person name="Ogiso-Tanaka E."/>
            <person name="Takahashi Y."/>
            <person name="Iseki K."/>
            <person name="Muto C."/>
            <person name="Satou K."/>
            <person name="Teruya K."/>
            <person name="Shiroma A."/>
            <person name="Shimoji M."/>
            <person name="Hirano T."/>
            <person name="Itoh T."/>
            <person name="Kaga A."/>
            <person name="Tomooka N."/>
        </authorList>
    </citation>
    <scope>NUCLEOTIDE SEQUENCE [LARGE SCALE GENOMIC DNA]</scope>
    <source>
        <strain evidence="3">cv. Shumari</strain>
    </source>
</reference>
<keyword evidence="3" id="KW-1185">Reference proteome</keyword>
<proteinExistence type="predicted"/>
<sequence>MKGRLPCVPRNRPPRHHLPYLPSPFEIGNPREGFVPSAGSRTQAAASWRPSPLLPATTARTLPLLPDRPPLVPPEPSSARAESASAFSDPSLCHADAALDEAIHREP</sequence>
<name>A0A0S3RJ93_PHAAN</name>
<evidence type="ECO:0000256" key="1">
    <source>
        <dbReference type="SAM" id="MobiDB-lite"/>
    </source>
</evidence>
<feature type="compositionally biased region" description="Pro residues" evidence="1">
    <location>
        <begin position="66"/>
        <end position="76"/>
    </location>
</feature>
<evidence type="ECO:0000313" key="3">
    <source>
        <dbReference type="Proteomes" id="UP000291084"/>
    </source>
</evidence>
<evidence type="ECO:0000313" key="2">
    <source>
        <dbReference type="EMBL" id="BAT80634.1"/>
    </source>
</evidence>
<dbReference type="EMBL" id="AP015036">
    <property type="protein sequence ID" value="BAT80634.1"/>
    <property type="molecule type" value="Genomic_DNA"/>
</dbReference>
<accession>A0A0S3RJ93</accession>
<feature type="compositionally biased region" description="Low complexity" evidence="1">
    <location>
        <begin position="77"/>
        <end position="86"/>
    </location>
</feature>